<keyword evidence="2" id="KW-1133">Transmembrane helix</keyword>
<keyword evidence="2" id="KW-0472">Membrane</keyword>
<feature type="transmembrane region" description="Helical" evidence="2">
    <location>
        <begin position="84"/>
        <end position="102"/>
    </location>
</feature>
<evidence type="ECO:0000256" key="2">
    <source>
        <dbReference type="SAM" id="Phobius"/>
    </source>
</evidence>
<proteinExistence type="predicted"/>
<evidence type="ECO:0000313" key="3">
    <source>
        <dbReference type="EMBL" id="WNG45508.1"/>
    </source>
</evidence>
<keyword evidence="4" id="KW-1185">Reference proteome</keyword>
<feature type="transmembrane region" description="Helical" evidence="2">
    <location>
        <begin position="47"/>
        <end position="64"/>
    </location>
</feature>
<feature type="transmembrane region" description="Helical" evidence="2">
    <location>
        <begin position="114"/>
        <end position="132"/>
    </location>
</feature>
<protein>
    <recommendedName>
        <fullName evidence="5">DUF2029 domain-containing protein</fullName>
    </recommendedName>
</protein>
<feature type="region of interest" description="Disordered" evidence="1">
    <location>
        <begin position="462"/>
        <end position="483"/>
    </location>
</feature>
<name>A0ABY9WQI5_9BACT</name>
<sequence length="483" mass="51557">MTPPPPLSSPPPPPSEPLHPEGWLAPLALAGHALLGFVLARTRGHNNGGFIFVVAGILLLWFVALVRVSRPVQAEVVRNRTRAWAWGVAAFFTVYNLVLAPGTNMDPKADPRPFALLGGLAVLLVGTCAMPLRAPSRFGRLLGSARTVGFFVLPLALGLQLIAASPSPHIDVWELHQQGARALLSGQPVYGGSLQAIDSYSFARTIDSYAYPPLNLLLTTAAYALTGETRHAQLACILVGAFFLWRAARRRVEPGDPLPELLVACLVFHPRGLFTLEQAWGEPLALPFLGAFVYFLGEGRRTAAAVALGLLCATKQHFVLYLPLALLLPGPRWRGAALTVGTAAATFLPFLAWSPEALWKDLVVHHLTNPFRSDSLSLTAWFAQQGMPPLPGWLGFAGALATWALTLARRRGPETVLLGSALVFGVFFFLGRQAFCNYYYQVGATVLAAAVLGLGRGPVEGATAGSPGSQQERGAMAPPPLAA</sequence>
<keyword evidence="2" id="KW-0812">Transmembrane</keyword>
<reference evidence="3 4" key="1">
    <citation type="submission" date="2019-08" db="EMBL/GenBank/DDBJ databases">
        <title>Archangium and Cystobacter genomes.</title>
        <authorList>
            <person name="Chen I.-C.K."/>
            <person name="Wielgoss S."/>
        </authorList>
    </citation>
    <scope>NUCLEOTIDE SEQUENCE [LARGE SCALE GENOMIC DNA]</scope>
    <source>
        <strain evidence="3 4">Cbm 6</strain>
    </source>
</reference>
<feature type="transmembrane region" description="Helical" evidence="2">
    <location>
        <begin position="23"/>
        <end position="40"/>
    </location>
</feature>
<evidence type="ECO:0008006" key="5">
    <source>
        <dbReference type="Google" id="ProtNLM"/>
    </source>
</evidence>
<accession>A0ABY9WQI5</accession>
<organism evidence="3 4">
    <name type="scientific">Archangium minus</name>
    <dbReference type="NCBI Taxonomy" id="83450"/>
    <lineage>
        <taxon>Bacteria</taxon>
        <taxon>Pseudomonadati</taxon>
        <taxon>Myxococcota</taxon>
        <taxon>Myxococcia</taxon>
        <taxon>Myxococcales</taxon>
        <taxon>Cystobacterineae</taxon>
        <taxon>Archangiaceae</taxon>
        <taxon>Archangium</taxon>
    </lineage>
</organism>
<evidence type="ECO:0000313" key="4">
    <source>
        <dbReference type="Proteomes" id="UP001611383"/>
    </source>
</evidence>
<dbReference type="EMBL" id="CP043494">
    <property type="protein sequence ID" value="WNG45508.1"/>
    <property type="molecule type" value="Genomic_DNA"/>
</dbReference>
<dbReference type="RefSeq" id="WP_395820472.1">
    <property type="nucleotide sequence ID" value="NZ_CP043494.1"/>
</dbReference>
<dbReference type="Proteomes" id="UP001611383">
    <property type="component" value="Chromosome"/>
</dbReference>
<evidence type="ECO:0000256" key="1">
    <source>
        <dbReference type="SAM" id="MobiDB-lite"/>
    </source>
</evidence>
<gene>
    <name evidence="3" type="ORF">F0U60_16435</name>
</gene>